<dbReference type="CDD" id="cd14789">
    <property type="entry name" value="Tiki"/>
    <property type="match status" value="1"/>
</dbReference>
<dbReference type="EMBL" id="JAULRT010000032">
    <property type="protein sequence ID" value="MDO3380843.1"/>
    <property type="molecule type" value="Genomic_DNA"/>
</dbReference>
<evidence type="ECO:0000256" key="1">
    <source>
        <dbReference type="SAM" id="SignalP"/>
    </source>
</evidence>
<dbReference type="PANTHER" id="PTHR40590:SF1">
    <property type="entry name" value="CYTOPLASMIC PROTEIN"/>
    <property type="match status" value="1"/>
</dbReference>
<evidence type="ECO:0000313" key="2">
    <source>
        <dbReference type="EMBL" id="MDO3380843.1"/>
    </source>
</evidence>
<name>A0ABT8TBU0_9GAMM</name>
<dbReference type="Pfam" id="PF01963">
    <property type="entry name" value="TraB_PrgY_gumN"/>
    <property type="match status" value="1"/>
</dbReference>
<dbReference type="InterPro" id="IPR047111">
    <property type="entry name" value="YbaP-like"/>
</dbReference>
<feature type="chain" id="PRO_5047021063" evidence="1">
    <location>
        <begin position="19"/>
        <end position="283"/>
    </location>
</feature>
<dbReference type="InterPro" id="IPR002816">
    <property type="entry name" value="TraB/PrgY/GumN_fam"/>
</dbReference>
<reference evidence="2" key="1">
    <citation type="submission" date="2023-07" db="EMBL/GenBank/DDBJ databases">
        <title>Gilvimarinus algae sp. nov., isolated from the surface of Kelp.</title>
        <authorList>
            <person name="Sun Y.Y."/>
            <person name="Gong Y."/>
            <person name="Du Z.J."/>
        </authorList>
    </citation>
    <scope>NUCLEOTIDE SEQUENCE</scope>
    <source>
        <strain evidence="2">SDUM040014</strain>
    </source>
</reference>
<dbReference type="PANTHER" id="PTHR40590">
    <property type="entry name" value="CYTOPLASMIC PROTEIN-RELATED"/>
    <property type="match status" value="1"/>
</dbReference>
<dbReference type="RefSeq" id="WP_302710964.1">
    <property type="nucleotide sequence ID" value="NZ_JAULRT010000032.1"/>
</dbReference>
<keyword evidence="1" id="KW-0732">Signal</keyword>
<organism evidence="2 3">
    <name type="scientific">Gilvimarinus algae</name>
    <dbReference type="NCBI Taxonomy" id="3058037"/>
    <lineage>
        <taxon>Bacteria</taxon>
        <taxon>Pseudomonadati</taxon>
        <taxon>Pseudomonadota</taxon>
        <taxon>Gammaproteobacteria</taxon>
        <taxon>Cellvibrionales</taxon>
        <taxon>Cellvibrionaceae</taxon>
        <taxon>Gilvimarinus</taxon>
    </lineage>
</organism>
<protein>
    <submittedName>
        <fullName evidence="2">TraB/GumN family protein</fullName>
    </submittedName>
</protein>
<sequence length="283" mass="31661">MKGTLLFLSLIVSLPALADSLVWEVSRGENKVYLAGTIHMLKPSDYPLPADYQSVFAKADVVVLETDMDEVQSPVFGMKMAQKMTLPPGESLSSVLKPEVYTQLREFASERGLPMQALANFQPAFVALTLSVLEMQKLGFAEGVEVRFSRLAKEQGKPLKALETPDEQLEFILAMAELEPNDFIRYTLEDMAQLPQLMDEMVAAFKRGDDKAIYTLGAEPMLEYSRSLYDTILTHRNQAWLTQLDQYLNTPETELVMVGALHLVGPEGVPQLLKARGVDIERF</sequence>
<keyword evidence="3" id="KW-1185">Reference proteome</keyword>
<evidence type="ECO:0000313" key="3">
    <source>
        <dbReference type="Proteomes" id="UP001168380"/>
    </source>
</evidence>
<feature type="signal peptide" evidence="1">
    <location>
        <begin position="1"/>
        <end position="18"/>
    </location>
</feature>
<gene>
    <name evidence="2" type="ORF">QWI16_01575</name>
</gene>
<accession>A0ABT8TBU0</accession>
<proteinExistence type="predicted"/>
<dbReference type="Proteomes" id="UP001168380">
    <property type="component" value="Unassembled WGS sequence"/>
</dbReference>
<comment type="caution">
    <text evidence="2">The sequence shown here is derived from an EMBL/GenBank/DDBJ whole genome shotgun (WGS) entry which is preliminary data.</text>
</comment>